<dbReference type="Pfam" id="PF00580">
    <property type="entry name" value="UvrD-helicase"/>
    <property type="match status" value="1"/>
</dbReference>
<keyword evidence="4 5" id="KW-0067">ATP-binding</keyword>
<dbReference type="Pfam" id="PF13087">
    <property type="entry name" value="AAA_12"/>
    <property type="match status" value="2"/>
</dbReference>
<dbReference type="GO" id="GO:0004386">
    <property type="term" value="F:helicase activity"/>
    <property type="evidence" value="ECO:0007669"/>
    <property type="project" value="UniProtKB-UniRule"/>
</dbReference>
<evidence type="ECO:0000256" key="4">
    <source>
        <dbReference type="ARBA" id="ARBA00022840"/>
    </source>
</evidence>
<feature type="region of interest" description="Disordered" evidence="6">
    <location>
        <begin position="585"/>
        <end position="671"/>
    </location>
</feature>
<dbReference type="CDD" id="cd18808">
    <property type="entry name" value="SF1_C_Upf1"/>
    <property type="match status" value="2"/>
</dbReference>
<feature type="compositionally biased region" description="Low complexity" evidence="6">
    <location>
        <begin position="1268"/>
        <end position="1293"/>
    </location>
</feature>
<evidence type="ECO:0000256" key="1">
    <source>
        <dbReference type="ARBA" id="ARBA00022741"/>
    </source>
</evidence>
<dbReference type="InterPro" id="IPR041679">
    <property type="entry name" value="DNA2/NAM7-like_C"/>
</dbReference>
<feature type="compositionally biased region" description="Basic and acidic residues" evidence="6">
    <location>
        <begin position="616"/>
        <end position="628"/>
    </location>
</feature>
<keyword evidence="9" id="KW-1185">Reference proteome</keyword>
<feature type="compositionally biased region" description="Low complexity" evidence="6">
    <location>
        <begin position="2368"/>
        <end position="2378"/>
    </location>
</feature>
<feature type="region of interest" description="Disordered" evidence="6">
    <location>
        <begin position="3041"/>
        <end position="3108"/>
    </location>
</feature>
<dbReference type="Proteomes" id="UP000236333">
    <property type="component" value="Unassembled WGS sequence"/>
</dbReference>
<evidence type="ECO:0000256" key="3">
    <source>
        <dbReference type="ARBA" id="ARBA00022806"/>
    </source>
</evidence>
<evidence type="ECO:0000313" key="9">
    <source>
        <dbReference type="Proteomes" id="UP000236333"/>
    </source>
</evidence>
<feature type="region of interest" description="Disordered" evidence="6">
    <location>
        <begin position="2348"/>
        <end position="2381"/>
    </location>
</feature>
<evidence type="ECO:0000256" key="5">
    <source>
        <dbReference type="PROSITE-ProRule" id="PRU00560"/>
    </source>
</evidence>
<feature type="region of interest" description="Disordered" evidence="6">
    <location>
        <begin position="4809"/>
        <end position="4855"/>
    </location>
</feature>
<feature type="region of interest" description="Disordered" evidence="6">
    <location>
        <begin position="4524"/>
        <end position="4589"/>
    </location>
</feature>
<feature type="region of interest" description="Disordered" evidence="6">
    <location>
        <begin position="1682"/>
        <end position="1718"/>
    </location>
</feature>
<feature type="compositionally biased region" description="Low complexity" evidence="6">
    <location>
        <begin position="635"/>
        <end position="649"/>
    </location>
</feature>
<keyword evidence="3 5" id="KW-0347">Helicase</keyword>
<dbReference type="OrthoDB" id="3156807at2759"/>
<name>A0A2J8AD42_9CHLO</name>
<dbReference type="PANTHER" id="PTHR21529">
    <property type="entry name" value="MAMMARY TURMOR VIRUS RECEPTOR HOMOLOG 1, 2 MTVR1, 2"/>
    <property type="match status" value="1"/>
</dbReference>
<proteinExistence type="predicted"/>
<feature type="region of interest" description="Disordered" evidence="6">
    <location>
        <begin position="1930"/>
        <end position="1968"/>
    </location>
</feature>
<sequence>MERYVLPWGVDDICNEDLIQVRASLASHLNKLDRLQWLPLEGAPVLIQSKGGPPMVRFKLRDSGAPARFDDDDDDESSPVLKQTDIVLLTNSEVMAALGDMYMLGFVKQPWFDYFKKGEDSKDEARWERWLQATVRAPEPGCALEQALSMEGGAGGLGKWHAVCLGNYATSFRVWSALSVLMHEPTRPLFTPLLSCETVSVTPVAPDSIPPATAAALKAVRAFYKDVRHLNRAQVRAAHEAAASYLRVTTTDAACSFDAASASGSFSSRGSAVSGACPNAEMVIVQGPPGTGKTLTIVAIVEGVHALGPTDGAVMVCGPTNAAVGEVASRFASLLKGSGNDPTQQLVSQPDVVNLLRASGRGARQALLLGDCVLVGSIERLDLQGSPGQKALFLNARVKRLFTALVSWHDNLTGMRRLLKSPIKAHQVAAVSGDGCSPSLGAFVKQQIAEYVARLHSGISTLLSDLPSAAWDDPYGSSSDDDQSGNSSCDDGADDADGCSSPPGPVEKGRAELQELLRTCETLSSAAALLTAEDVTRLVKQHWQPDGLAPAAATSAAAACADVPTVSGVIVPPVRCAPAPAPFASPAKAPPTPPIFPPRGGSGSSEGAGGAASVRGVEDEHDGRHWPEPRTPPVAAAAAAAASKAAAVADSPKSEDGTDGATAAAVGGDGGEASEAADLHPLIAAMLVLLDLLGAARNNGATELGLELRCDKEFPRESRERLEKYCLKNARVVFSTVSAVGSHRMGICDLKVEACVVDEAAQLPEAELAIPLARFPELRLLVLVGDPKQLPSTVLSQAAKERGYGRSAFERLQSCGRKPLLLNVQYRMHPAISAWPRGKFYESKVYDGGNVLGPLYDGVAQLLGLPRGAPYLIIDVSGSREELECGRNDDEEAAGYAFSGSSRVGGKTNSNTASKRNSVEANVAVALTRRVVSAWKGLRSGGGGAQQPTSAAAQALLQPDRELSIGIISPYTAQVKAIAKLVEPLKKGIAAAAAGVSIAVRSVDGFQGQEKDVIVLSMVRANDWGDVGFIADARRLNVAATRARHGLVVLANVQTLKWNKLLALFLDDARKRNLIVSAETEGLLIGGGATLTRNIWDVQGRTWEACFSNKLSDKPWKVSYGGAFQTALLKLDLAHRSRVTEAVLQLAGGRFPGLEPHPSVRQEYGDLLHVQWLEKKRIALLWGVQLQQATGGQRGWSQVLKVWDLLQRDGTSGGMAALEGRLKGLQVEYGNQTPEHLDALRRLGPRDGTGAVTPRAWAGELPFPRNKAQGAQAAAAAGPHPQATTSAAASPAAGCSGGKRKKGYRARNQPNNGSERRASLTRRAGPRGAPRRLGRLGWPAAISIVLRWELQQIFDEKLFVGRLPPIPDAFPAVKAWASTFLPYVLEEVRAGLSQQLGRLPSLQWHALDGRPRGERVDNRRGEAAGTGFRGGEVGDPIQAEAAQCTVSFKLRGAVSSGCGAQAGSVPPLKPTDLVLLTSSKGQDIGALNEGGVAFVLGVVKGPRRDDESEEEEQERGMLRATVYVPEDSALHRALMPQGGGSGSGMLPDSDDWWAVCVGNIATPVRTWEALRLLQELGSAPPVLKRILCHEQASGAAGQEDDGGEQQASTGTRVEAVTMAASGLVLTTVRAQAGAEEVPGAAAGRAEVVLLVRSYCTDVRRLNPSQTSSVLAAAESYIRVSAAPATASNGSSSGRAGRGGGGTGELGGRGGGVGGPGGAEVLMVQGPPGTGKTSTTAAMLSVLSGLQGRPGGALLVYGPTNAAVGEVASRFASLLESSSSSPPQQLASQPDVDGLVRASGRHAGPALLLGDCVLLGSADRLDLGGNPRQSGMFLQARARRLMRVLAGPAGWRGTCMELRRLLSAPTEVHREALKGAELAAAAAAATGATPPPRTPALGAFLHQQVAALTARLRECGGVLLADLPSAAWEAPYGSDTGGADSEGDADDGAGTGSGSGGGAGGEGGRGLPASVRRGRVELRRLLRACEALAALAASLPAGEVKRLVEELPPGGLAPAAAACRVPSAPTPATWVPGAIQLLPPPPPAPGQQERAPTHGASSLRSPDQPLPSLPLPLLPAACGPAARLPALPLPLSGGALGNPTAGGGGGAAAAGIAATSPAAEAEVAGAASSQGCGGPGGAAGSIPHPLVGALRAVLIGLGRCGGVVALGELPTVPQEEALMDYCLNHARVVFSTVAAVGSYRMRICNLKVEACVVDEAAQLPEAELAIPLARFPKMRLLVLVGDPKQLPSTVLSQAAKERGYGRSACERLQCCGRQAMLLDTQYRMHPAISAWPRDQFYGGKVVDGGNVRGPSYDGVAQLLGLPRGAPYLVIDVGSGREEREQYDDDVGEEAAVGGAQEGCGGSTAGGSRGTNTSASTSTSWRNPQEAEVAVRLAQQVVGAWRQLRSGDKGSGPPGDAAATRELLQPGRGLTIGIISPYRAQVDAIAARVKSLATDSSSKAGGAAAGGGAVSIAVRSVDGFQGQEKDVIVLSMVRANEAGTVGFTADPRRLNVAATRAKHGLVVLVNAKTLRWSPLFARFLDDARRRGLLLLAEGEAELQPAFRSLQRAVQRRGDLVAAEKDVWSGQPWKVLYTGTLQASLLELEPPRRVRVMEAVLALAGGRFPRRMEPHPAVQPEYGDLVHVHWLEGGRLVLLWGVRLHAAYGERGWAQALQVWDVLQPRQCRGARDLERWLRRLEAEAYSYTPEHLDALRGLAQPDKTGGTGVVLPRAWGKELPFRLHKTHDAAAKKAPTNDGGGGDDGCGADGALDAGSARLIHSKLFLMDAVHARLLLVSEQGAAIERMFEMTYEQKQVLADPSSLILIGRSGTGKTSVIMARVLLREEAFALAEGVQQQAAGEHAGRDLPAGTACGVPPQAPAAVDADAGGGSAPAGNFTNAAALSAASQPLVRRQLLVTLSPKLAAATKAHLQGVITTWHAGLKGTAAAAAQPEGGAPSTEGAAAAAAEAAVAPDSGRPAGGYGGLAALVDEVEAKRMFGALPERLADVPDSACPLVLDLRRCMAMLDASLERPFAAAQRARLGLLGRRSRGEGPGAPGGQGDGAGGSVARAEDGGGDWEAVGLDGCAAGGEGESGAGEDEGSDGGEGSGAADDVAANTGAVVDDVRLVEVSYDRFADAYWPRFSQDLRKGISDPALVWREVQTEIKGSLAALTSAKGRLPQQQYLALVDSRAGEELDRAQRERVYQLYRRYERDKERRGEYDVGDLTAHLHQQLAGAGGYRGAPFRYIYLDEVQDLTPAQIALFRYLCPWPQDGLVLAGDTAQTLARGVCFRFEALKDLLFHFFLADTPGARPPKVTPLLENFRTHAAIAELAHRGVLEPLLHFFPRTLDKLPPEQSKLRGPKPLFLQLDGITLQRLLFSEATSAGSVDTGPAAAAAAAGGSGGFEVVVLVPSEAEKEAAVRQLGGRADQVLVLTALESKGLEFKVVLLYNFFSASRLQSKWRLLYLHMAHVGLLQDAATQPGGSHACPRFDPQAHSLLASELKALYVAVTRAREDVVVVETGAEAAAPAREMWRGKRLVEARTALDEGVLGRLQRQMSADDLRRRANDMFNAGRFEDAAGMFGRLGDEPSRLFCEAQLARQAAKQAEDRGNTPAAQRQHGRAAELFMQCGKHPQAALSYEAASMWGEAGDVYHMHCGDGLRAAECYEKAERWRDAAHRYAEVRRPADASLVVRAAKALIRAAEFQMGEQLLARWAGGGSGPQGAAGASAAAGSPRAAGGPPTAAGAAAAAARCAREQRSRLVSLGALHWKDRAGGQEDMLRFVMLMEGEEAQRRWLLRYNLYDLLLELDVAAGRYLDAARTYERKGDTDRAVELFVRGDQPWEAAELLLRRARAALLWGGTAHDWPPARGSGAKFLLPLEALFGGGGGQTSSGGSGSVAAAEVGAFECPELRGARLEVEVLSHLTTPQAAAVRSGGGQGGGGGGGGGDGRKGPLHEWDSYWRGRLEAASGSGPSSRVAAVMSRLCMLRQLSGEALERAGRLLLPPEVPKQRGAHGQRQAAVSTCVPANGPLDTQQQALLASGALEVLRLWGLYRRMLVSDVLRLLGRQQVASSSARDAVVLGAVQSYHAVRPAGQGGRSGGMLQLSCARDAAWVREAREKLGVKVIAAPGGGAAAGPKEMSCADFCTAARHYWRLELENGSQRCLEVLLAMAARLEPDYEAFRSLGNTARLEIRDAGGGSSRVGPGGGTLASGTPVVDATQLRSQLLVAAVQEARLLAQVSHDQGGRMAAAAAAARGAKLAAVLEELYGATAGLPLPAMVQVGSIAAARQGAAEALDEYGKALLAAAAGRAERAAAGLQDSRRGLYWARTEHSRLSFEEIARLVLLQPLLAEGWMLRMQAEQRVDWQVQWGRSPVTYSAWQTLLETARVADWLRPMVRAATEPAQHEHYVAWIVRCGMRALLDFFNGASLTARPREWNPWAGMRPLSFLALLERYTLLALAVTTGGLNNALLPTSLVLDHLTQPGVADLMSYAVRHSARATPGMLSSLQEQLSGVCDVLAKMACAPTRASPANTVHQRPEVTASTGPGAVNQQGWPSLQQQHQQQQQKQKQQQQQRPQATASASTGTGGPDKMQQELGMFLRRAIVLLFTVAVNVRPLPYSPARQGGAPTALASPVTPATACLQVVQASDIRAPPARAAYGPGRAAGGGSVAIGGASGDGSLASAMPLLPNTLRLLLDWLHINNRRGSDGMAPTTVGPEFSKAMARGKDRVLRLYRRSVPSPSGFAWAKANTPYDIEAWLEVEVPTGGVGRQQQQQHSQQPGQGAPQAARSRLSYFKLPDKLLTAAAEDLAGADQDDDHPSAPGDSTAASGAAVHTSDPAAPVAAAPDEDEGLGAAGATAADTSAEDAAVAAARTAAATAAALGRRCHVFTRLWLSRARQQAALPLLSVLQRYRMEARAAFHSLTEAYPLSKALQDYCARYLELGCPLQVEVEAVRQRLDGAVARLQERQHRERGGEEEKARQLAEILDLMLEYRDRLEVDAAELNVAGWVVSGWVLDARHRHLNQAWLVEGVVFLHQQLVHDVQQALEQELEHLLE</sequence>
<dbReference type="EMBL" id="PGGS01000056">
    <property type="protein sequence ID" value="PNH10432.1"/>
    <property type="molecule type" value="Genomic_DNA"/>
</dbReference>
<feature type="region of interest" description="Disordered" evidence="6">
    <location>
        <begin position="3924"/>
        <end position="3951"/>
    </location>
</feature>
<dbReference type="SUPFAM" id="SSF48452">
    <property type="entry name" value="TPR-like"/>
    <property type="match status" value="1"/>
</dbReference>
<feature type="compositionally biased region" description="Gly residues" evidence="6">
    <location>
        <begin position="1695"/>
        <end position="1717"/>
    </location>
</feature>
<dbReference type="PROSITE" id="PS51198">
    <property type="entry name" value="UVRD_HELICASE_ATP_BIND"/>
    <property type="match status" value="1"/>
</dbReference>
<dbReference type="Pfam" id="PF13086">
    <property type="entry name" value="AAA_11"/>
    <property type="match status" value="4"/>
</dbReference>
<keyword evidence="1 5" id="KW-0547">Nucleotide-binding</keyword>
<feature type="compositionally biased region" description="Polar residues" evidence="6">
    <location>
        <begin position="4572"/>
        <end position="4581"/>
    </location>
</feature>
<dbReference type="InterPro" id="IPR014016">
    <property type="entry name" value="UvrD-like_ATP-bd"/>
</dbReference>
<evidence type="ECO:0000256" key="6">
    <source>
        <dbReference type="SAM" id="MobiDB-lite"/>
    </source>
</evidence>
<feature type="region of interest" description="Disordered" evidence="6">
    <location>
        <begin position="2036"/>
        <end position="2065"/>
    </location>
</feature>
<feature type="binding site" evidence="5">
    <location>
        <begin position="2822"/>
        <end position="2829"/>
    </location>
    <ligand>
        <name>ATP</name>
        <dbReference type="ChEBI" id="CHEBI:30616"/>
    </ligand>
</feature>
<feature type="domain" description="UvrD-like helicase ATP-binding" evidence="7">
    <location>
        <begin position="2801"/>
        <end position="3321"/>
    </location>
</feature>
<reference evidence="8 9" key="1">
    <citation type="journal article" date="2017" name="Mol. Biol. Evol.">
        <title>The 4-celled Tetrabaena socialis nuclear genome reveals the essential components for genetic control of cell number at the origin of multicellularity in the volvocine lineage.</title>
        <authorList>
            <person name="Featherston J."/>
            <person name="Arakaki Y."/>
            <person name="Hanschen E.R."/>
            <person name="Ferris P.J."/>
            <person name="Michod R.E."/>
            <person name="Olson B.J.S.C."/>
            <person name="Nozaki H."/>
            <person name="Durand P.M."/>
        </authorList>
    </citation>
    <scope>NUCLEOTIDE SEQUENCE [LARGE SCALE GENOMIC DNA]</scope>
    <source>
        <strain evidence="8 9">NIES-571</strain>
    </source>
</reference>
<feature type="compositionally biased region" description="Gly residues" evidence="6">
    <location>
        <begin position="600"/>
        <end position="610"/>
    </location>
</feature>
<accession>A0A2J8AD42</accession>
<dbReference type="PANTHER" id="PTHR21529:SF4">
    <property type="entry name" value="TPR AND ANKYRIN REPEAT-CONTAINING PROTEIN 1"/>
    <property type="match status" value="1"/>
</dbReference>
<dbReference type="GO" id="GO:0016787">
    <property type="term" value="F:hydrolase activity"/>
    <property type="evidence" value="ECO:0007669"/>
    <property type="project" value="UniProtKB-UniRule"/>
</dbReference>
<comment type="caution">
    <text evidence="8">The sequence shown here is derived from an EMBL/GenBank/DDBJ whole genome shotgun (WGS) entry which is preliminary data.</text>
</comment>
<dbReference type="InterPro" id="IPR041677">
    <property type="entry name" value="DNA2/NAM7_AAA_11"/>
</dbReference>
<feature type="compositionally biased region" description="Low complexity" evidence="6">
    <location>
        <begin position="473"/>
        <end position="490"/>
    </location>
</feature>
<dbReference type="Gene3D" id="3.40.50.300">
    <property type="entry name" value="P-loop containing nucleotide triphosphate hydrolases"/>
    <property type="match status" value="8"/>
</dbReference>
<dbReference type="InterPro" id="IPR011990">
    <property type="entry name" value="TPR-like_helical_dom_sf"/>
</dbReference>
<feature type="compositionally biased region" description="Gly residues" evidence="6">
    <location>
        <begin position="1948"/>
        <end position="1965"/>
    </location>
</feature>
<feature type="compositionally biased region" description="Gly residues" evidence="6">
    <location>
        <begin position="3047"/>
        <end position="3061"/>
    </location>
</feature>
<dbReference type="SUPFAM" id="SSF52540">
    <property type="entry name" value="P-loop containing nucleoside triphosphate hydrolases"/>
    <property type="match status" value="3"/>
</dbReference>
<dbReference type="InterPro" id="IPR039904">
    <property type="entry name" value="TRANK1"/>
</dbReference>
<gene>
    <name evidence="8" type="ORF">TSOC_002828</name>
</gene>
<feature type="compositionally biased region" description="Basic and acidic residues" evidence="6">
    <location>
        <begin position="1411"/>
        <end position="1422"/>
    </location>
</feature>
<evidence type="ECO:0000256" key="2">
    <source>
        <dbReference type="ARBA" id="ARBA00022801"/>
    </source>
</evidence>
<feature type="compositionally biased region" description="Low complexity" evidence="6">
    <location>
        <begin position="3720"/>
        <end position="3739"/>
    </location>
</feature>
<feature type="compositionally biased region" description="Gly residues" evidence="6">
    <location>
        <begin position="2354"/>
        <end position="2367"/>
    </location>
</feature>
<feature type="region of interest" description="Disordered" evidence="6">
    <location>
        <begin position="1411"/>
        <end position="1434"/>
    </location>
</feature>
<feature type="region of interest" description="Disordered" evidence="6">
    <location>
        <begin position="4763"/>
        <end position="4785"/>
    </location>
</feature>
<feature type="compositionally biased region" description="Low complexity" evidence="6">
    <location>
        <begin position="4555"/>
        <end position="4571"/>
    </location>
</feature>
<protein>
    <submittedName>
        <fullName evidence="8">TPR and ankyrin repeat-containing protein 1</fullName>
    </submittedName>
</protein>
<feature type="region of interest" description="Disordered" evidence="6">
    <location>
        <begin position="3718"/>
        <end position="3739"/>
    </location>
</feature>
<feature type="compositionally biased region" description="Pro residues" evidence="6">
    <location>
        <begin position="585"/>
        <end position="597"/>
    </location>
</feature>
<feature type="compositionally biased region" description="Polar residues" evidence="6">
    <location>
        <begin position="4526"/>
        <end position="4554"/>
    </location>
</feature>
<feature type="compositionally biased region" description="Gly residues" evidence="6">
    <location>
        <begin position="3930"/>
        <end position="3943"/>
    </location>
</feature>
<dbReference type="InterPro" id="IPR013986">
    <property type="entry name" value="DExx_box_DNA_helicase_dom_sf"/>
</dbReference>
<dbReference type="InterPro" id="IPR003593">
    <property type="entry name" value="AAA+_ATPase"/>
</dbReference>
<dbReference type="GO" id="GO:0005524">
    <property type="term" value="F:ATP binding"/>
    <property type="evidence" value="ECO:0007669"/>
    <property type="project" value="UniProtKB-UniRule"/>
</dbReference>
<dbReference type="SMART" id="SM00382">
    <property type="entry name" value="AAA"/>
    <property type="match status" value="3"/>
</dbReference>
<evidence type="ECO:0000313" key="8">
    <source>
        <dbReference type="EMBL" id="PNH10432.1"/>
    </source>
</evidence>
<feature type="region of interest" description="Disordered" evidence="6">
    <location>
        <begin position="473"/>
        <end position="508"/>
    </location>
</feature>
<organism evidence="8 9">
    <name type="scientific">Tetrabaena socialis</name>
    <dbReference type="NCBI Taxonomy" id="47790"/>
    <lineage>
        <taxon>Eukaryota</taxon>
        <taxon>Viridiplantae</taxon>
        <taxon>Chlorophyta</taxon>
        <taxon>core chlorophytes</taxon>
        <taxon>Chlorophyceae</taxon>
        <taxon>CS clade</taxon>
        <taxon>Chlamydomonadales</taxon>
        <taxon>Tetrabaenaceae</taxon>
        <taxon>Tetrabaena</taxon>
    </lineage>
</organism>
<feature type="compositionally biased region" description="Low complexity" evidence="6">
    <location>
        <begin position="4767"/>
        <end position="4785"/>
    </location>
</feature>
<keyword evidence="2 5" id="KW-0378">Hydrolase</keyword>
<feature type="region of interest" description="Disordered" evidence="6">
    <location>
        <begin position="1241"/>
        <end position="1332"/>
    </location>
</feature>
<dbReference type="Gene3D" id="1.10.10.160">
    <property type="match status" value="1"/>
</dbReference>
<dbReference type="InterPro" id="IPR047187">
    <property type="entry name" value="SF1_C_Upf1"/>
</dbReference>
<evidence type="ECO:0000259" key="7">
    <source>
        <dbReference type="PROSITE" id="PS51198"/>
    </source>
</evidence>
<dbReference type="InterPro" id="IPR027417">
    <property type="entry name" value="P-loop_NTPase"/>
</dbReference>